<sequence>MAFIIAFVSGFFFLDQGIEQTNPNEPSTSTVDYEGIMAVRLNHVATAFKVEKLKKTPLTKEELHEELSPYLGESLLSKTTNWLNGEVDPQVEAFVSVDTSHQPIVTDETEEGISIVWDMDQSEQVKITYRKPADLWVADHVEITEKEGVRE</sequence>
<dbReference type="Proteomes" id="UP001225034">
    <property type="component" value="Unassembled WGS sequence"/>
</dbReference>
<keyword evidence="2" id="KW-1185">Reference proteome</keyword>
<evidence type="ECO:0000313" key="2">
    <source>
        <dbReference type="Proteomes" id="UP001225034"/>
    </source>
</evidence>
<evidence type="ECO:0000313" key="1">
    <source>
        <dbReference type="EMBL" id="MDQ0206793.1"/>
    </source>
</evidence>
<name>A0ABT9YG06_9BACI</name>
<proteinExistence type="predicted"/>
<protein>
    <submittedName>
        <fullName evidence="1">Uncharacterized protein</fullName>
    </submittedName>
</protein>
<organism evidence="1 2">
    <name type="scientific">Alkalicoccobacillus murimartini</name>
    <dbReference type="NCBI Taxonomy" id="171685"/>
    <lineage>
        <taxon>Bacteria</taxon>
        <taxon>Bacillati</taxon>
        <taxon>Bacillota</taxon>
        <taxon>Bacilli</taxon>
        <taxon>Bacillales</taxon>
        <taxon>Bacillaceae</taxon>
        <taxon>Alkalicoccobacillus</taxon>
    </lineage>
</organism>
<gene>
    <name evidence="1" type="ORF">J2S05_001592</name>
</gene>
<comment type="caution">
    <text evidence="1">The sequence shown here is derived from an EMBL/GenBank/DDBJ whole genome shotgun (WGS) entry which is preliminary data.</text>
</comment>
<accession>A0ABT9YG06</accession>
<dbReference type="EMBL" id="JAUSUA010000002">
    <property type="protein sequence ID" value="MDQ0206793.1"/>
    <property type="molecule type" value="Genomic_DNA"/>
</dbReference>
<reference evidence="1 2" key="1">
    <citation type="submission" date="2023-07" db="EMBL/GenBank/DDBJ databases">
        <title>Genomic Encyclopedia of Type Strains, Phase IV (KMG-IV): sequencing the most valuable type-strain genomes for metagenomic binning, comparative biology and taxonomic classification.</title>
        <authorList>
            <person name="Goeker M."/>
        </authorList>
    </citation>
    <scope>NUCLEOTIDE SEQUENCE [LARGE SCALE GENOMIC DNA]</scope>
    <source>
        <strain evidence="1 2">DSM 19154</strain>
    </source>
</reference>